<proteinExistence type="predicted"/>
<comment type="caution">
    <text evidence="1">The sequence shown here is derived from an EMBL/GenBank/DDBJ whole genome shotgun (WGS) entry which is preliminary data.</text>
</comment>
<sequence>MAKRFSAALHCTEKPVQASKRVAREFRSGLSSPLAKEDAKMTPAGEISQGGEVVAADDDFWINRQQEDDVHAFVVCFRFSGFYSL</sequence>
<organism evidence="1 2">
    <name type="scientific">Argiope bruennichi</name>
    <name type="common">Wasp spider</name>
    <name type="synonym">Aranea bruennichi</name>
    <dbReference type="NCBI Taxonomy" id="94029"/>
    <lineage>
        <taxon>Eukaryota</taxon>
        <taxon>Metazoa</taxon>
        <taxon>Ecdysozoa</taxon>
        <taxon>Arthropoda</taxon>
        <taxon>Chelicerata</taxon>
        <taxon>Arachnida</taxon>
        <taxon>Araneae</taxon>
        <taxon>Araneomorphae</taxon>
        <taxon>Entelegynae</taxon>
        <taxon>Araneoidea</taxon>
        <taxon>Araneidae</taxon>
        <taxon>Argiope</taxon>
    </lineage>
</organism>
<protein>
    <submittedName>
        <fullName evidence="1">Uncharacterized protein</fullName>
    </submittedName>
</protein>
<gene>
    <name evidence="1" type="ORF">HNY73_004378</name>
</gene>
<reference evidence="1" key="1">
    <citation type="journal article" date="2020" name="bioRxiv">
        <title>Chromosome-level reference genome of the European wasp spider Argiope bruennichi: a resource for studies on range expansion and evolutionary adaptation.</title>
        <authorList>
            <person name="Sheffer M.M."/>
            <person name="Hoppe A."/>
            <person name="Krehenwinkel H."/>
            <person name="Uhl G."/>
            <person name="Kuss A.W."/>
            <person name="Jensen L."/>
            <person name="Jensen C."/>
            <person name="Gillespie R.G."/>
            <person name="Hoff K.J."/>
            <person name="Prost S."/>
        </authorList>
    </citation>
    <scope>NUCLEOTIDE SEQUENCE</scope>
</reference>
<reference evidence="1" key="2">
    <citation type="submission" date="2020-06" db="EMBL/GenBank/DDBJ databases">
        <authorList>
            <person name="Sheffer M."/>
        </authorList>
    </citation>
    <scope>NUCLEOTIDE SEQUENCE</scope>
</reference>
<dbReference type="EMBL" id="JABXBU010000003">
    <property type="protein sequence ID" value="KAF8792825.1"/>
    <property type="molecule type" value="Genomic_DNA"/>
</dbReference>
<keyword evidence="2" id="KW-1185">Reference proteome</keyword>
<accession>A0A8T0FR91</accession>
<evidence type="ECO:0000313" key="1">
    <source>
        <dbReference type="EMBL" id="KAF8792825.1"/>
    </source>
</evidence>
<evidence type="ECO:0000313" key="2">
    <source>
        <dbReference type="Proteomes" id="UP000807504"/>
    </source>
</evidence>
<name>A0A8T0FR91_ARGBR</name>
<dbReference type="AlphaFoldDB" id="A0A8T0FR91"/>
<dbReference type="Proteomes" id="UP000807504">
    <property type="component" value="Unassembled WGS sequence"/>
</dbReference>